<evidence type="ECO:0000256" key="3">
    <source>
        <dbReference type="ARBA" id="ARBA00023163"/>
    </source>
</evidence>
<evidence type="ECO:0000313" key="6">
    <source>
        <dbReference type="EMBL" id="NMW41430.1"/>
    </source>
</evidence>
<dbReference type="PANTHER" id="PTHR47506">
    <property type="entry name" value="TRANSCRIPTIONAL REGULATORY PROTEIN"/>
    <property type="match status" value="1"/>
</dbReference>
<evidence type="ECO:0000256" key="1">
    <source>
        <dbReference type="ARBA" id="ARBA00023015"/>
    </source>
</evidence>
<dbReference type="SUPFAM" id="SSF48498">
    <property type="entry name" value="Tetracyclin repressor-like, C-terminal domain"/>
    <property type="match status" value="1"/>
</dbReference>
<dbReference type="Proteomes" id="UP000583639">
    <property type="component" value="Unassembled WGS sequence"/>
</dbReference>
<keyword evidence="1" id="KW-0805">Transcription regulation</keyword>
<dbReference type="InterPro" id="IPR036271">
    <property type="entry name" value="Tet_transcr_reg_TetR-rel_C_sf"/>
</dbReference>
<dbReference type="PANTHER" id="PTHR47506:SF6">
    <property type="entry name" value="HTH-TYPE TRANSCRIPTIONAL REPRESSOR NEMR"/>
    <property type="match status" value="1"/>
</dbReference>
<dbReference type="Pfam" id="PF00440">
    <property type="entry name" value="TetR_N"/>
    <property type="match status" value="1"/>
</dbReference>
<feature type="DNA-binding region" description="H-T-H motif" evidence="4">
    <location>
        <begin position="25"/>
        <end position="44"/>
    </location>
</feature>
<dbReference type="PRINTS" id="PR00455">
    <property type="entry name" value="HTHTETR"/>
</dbReference>
<accession>A0A848R2H7</accession>
<evidence type="ECO:0000313" key="7">
    <source>
        <dbReference type="Proteomes" id="UP000583639"/>
    </source>
</evidence>
<evidence type="ECO:0000256" key="2">
    <source>
        <dbReference type="ARBA" id="ARBA00023125"/>
    </source>
</evidence>
<reference evidence="6 7" key="1">
    <citation type="submission" date="2020-04" db="EMBL/GenBank/DDBJ databases">
        <title>A novel gut-associated lysogenic phage, Bacteroides phage BV01, alters the host transcriptome and bile acid metabolism in Bacteroides vulgatus.</title>
        <authorList>
            <person name="Campbell D.E."/>
            <person name="Ly L."/>
            <person name="Ridlon J.M."/>
            <person name="Hsiao A."/>
            <person name="Degnan P.H."/>
        </authorList>
    </citation>
    <scope>NUCLEOTIDE SEQUENCE [LARGE SCALE GENOMIC DNA]</scope>
    <source>
        <strain evidence="6 7">VPI-BV8526</strain>
    </source>
</reference>
<dbReference type="GO" id="GO:0003677">
    <property type="term" value="F:DNA binding"/>
    <property type="evidence" value="ECO:0007669"/>
    <property type="project" value="UniProtKB-UniRule"/>
</dbReference>
<dbReference type="InterPro" id="IPR001647">
    <property type="entry name" value="HTH_TetR"/>
</dbReference>
<name>A0A848R2H7_PHOVU</name>
<protein>
    <submittedName>
        <fullName evidence="6">TetR/AcrR family transcriptional regulator</fullName>
    </submittedName>
</protein>
<feature type="domain" description="HTH tetR-type" evidence="5">
    <location>
        <begin position="2"/>
        <end position="62"/>
    </location>
</feature>
<evidence type="ECO:0000259" key="5">
    <source>
        <dbReference type="PROSITE" id="PS50977"/>
    </source>
</evidence>
<dbReference type="SUPFAM" id="SSF46689">
    <property type="entry name" value="Homeodomain-like"/>
    <property type="match status" value="1"/>
</dbReference>
<gene>
    <name evidence="6" type="ORF">HKQ55_15155</name>
</gene>
<organism evidence="6 7">
    <name type="scientific">Phocaeicola vulgatus</name>
    <name type="common">Bacteroides vulgatus</name>
    <dbReference type="NCBI Taxonomy" id="821"/>
    <lineage>
        <taxon>Bacteria</taxon>
        <taxon>Pseudomonadati</taxon>
        <taxon>Bacteroidota</taxon>
        <taxon>Bacteroidia</taxon>
        <taxon>Bacteroidales</taxon>
        <taxon>Bacteroidaceae</taxon>
        <taxon>Phocaeicola</taxon>
    </lineage>
</organism>
<dbReference type="InterPro" id="IPR009057">
    <property type="entry name" value="Homeodomain-like_sf"/>
</dbReference>
<dbReference type="EMBL" id="JABDSI010000128">
    <property type="protein sequence ID" value="NMW41430.1"/>
    <property type="molecule type" value="Genomic_DNA"/>
</dbReference>
<dbReference type="PROSITE" id="PS50977">
    <property type="entry name" value="HTH_TETR_2"/>
    <property type="match status" value="1"/>
</dbReference>
<evidence type="ECO:0000256" key="4">
    <source>
        <dbReference type="PROSITE-ProRule" id="PRU00335"/>
    </source>
</evidence>
<dbReference type="Gene3D" id="1.10.357.10">
    <property type="entry name" value="Tetracycline Repressor, domain 2"/>
    <property type="match status" value="1"/>
</dbReference>
<dbReference type="RefSeq" id="WP_118448875.1">
    <property type="nucleotide sequence ID" value="NZ_JABDSI010000128.1"/>
</dbReference>
<sequence>MITNREEVLENALRIFAKMNYEKASQSEIAKACGLSKAGLHYYFPFKLDLFVGVVDRYVFDMQAVANKFSLEVSSLSEFIDRYISGVERTMGKLISLLDDGNNPAGCSFNFYYYHLLMQVRLYYPDVEKKIESIFTQDYELWKSVIQSAQENGEIRPDIDVADTAAMFRQVFLGLSFEQSFLKGLDTAELAREFRFIYSLLKA</sequence>
<comment type="caution">
    <text evidence="6">The sequence shown here is derived from an EMBL/GenBank/DDBJ whole genome shotgun (WGS) entry which is preliminary data.</text>
</comment>
<keyword evidence="2 4" id="KW-0238">DNA-binding</keyword>
<dbReference type="AlphaFoldDB" id="A0A848R2H7"/>
<proteinExistence type="predicted"/>
<keyword evidence="3" id="KW-0804">Transcription</keyword>